<evidence type="ECO:0000313" key="4">
    <source>
        <dbReference type="Proteomes" id="UP000277326"/>
    </source>
</evidence>
<evidence type="ECO:0000313" key="3">
    <source>
        <dbReference type="EMBL" id="RMB09125.1"/>
    </source>
</evidence>
<sequence>MSNGLGAGFAALTLLGVLGGIAVLATLSTVAAYAWVRRTGRLPGPFRYGFALLGVTGFGVLALYDEAPAAAGLFLLLGLLPQLVAAATLDRWLSVSRPDLVTTTMMAWSAPFLVGVPVTFGAMNALTSLLHVPAAGTSGTSVPWIASAVGGAVVALGTVLLGTRLVHVVRSVTTHRDW</sequence>
<evidence type="ECO:0000256" key="1">
    <source>
        <dbReference type="SAM" id="Phobius"/>
    </source>
</evidence>
<keyword evidence="1" id="KW-1133">Transmembrane helix</keyword>
<dbReference type="KEGG" id="haer:DU502_16020"/>
<dbReference type="GeneID" id="38472824"/>
<accession>A0A3M0CK58</accession>
<feature type="transmembrane region" description="Helical" evidence="1">
    <location>
        <begin position="110"/>
        <end position="132"/>
    </location>
</feature>
<feature type="transmembrane region" description="Helical" evidence="1">
    <location>
        <begin position="144"/>
        <end position="166"/>
    </location>
</feature>
<dbReference type="Proteomes" id="UP000282007">
    <property type="component" value="Chromosome"/>
</dbReference>
<name>A0A3M0CK58_9EURY</name>
<proteinExistence type="predicted"/>
<evidence type="ECO:0000313" key="2">
    <source>
        <dbReference type="EMBL" id="AZH26788.1"/>
    </source>
</evidence>
<keyword evidence="1" id="KW-0472">Membrane</keyword>
<protein>
    <submittedName>
        <fullName evidence="3">Uncharacterized protein</fullName>
    </submittedName>
</protein>
<dbReference type="RefSeq" id="WP_121922019.1">
    <property type="nucleotide sequence ID" value="NZ_CP034145.1"/>
</dbReference>
<feature type="transmembrane region" description="Helical" evidence="1">
    <location>
        <begin position="70"/>
        <end position="89"/>
    </location>
</feature>
<dbReference type="AlphaFoldDB" id="A0A3M0CK58"/>
<gene>
    <name evidence="3" type="ORF">ATH50_3496</name>
    <name evidence="2" type="ORF">DU502_16020</name>
</gene>
<dbReference type="EMBL" id="REFS01000009">
    <property type="protein sequence ID" value="RMB09125.1"/>
    <property type="molecule type" value="Genomic_DNA"/>
</dbReference>
<dbReference type="Proteomes" id="UP000277326">
    <property type="component" value="Unassembled WGS sequence"/>
</dbReference>
<keyword evidence="5" id="KW-1185">Reference proteome</keyword>
<keyword evidence="1" id="KW-0812">Transmembrane</keyword>
<dbReference type="EMBL" id="CP034145">
    <property type="protein sequence ID" value="AZH26788.1"/>
    <property type="molecule type" value="Genomic_DNA"/>
</dbReference>
<reference evidence="3 4" key="1">
    <citation type="journal article" date="2015" name="Stand. Genomic Sci.">
        <title>Genomic Encyclopedia of Bacterial and Archaeal Type Strains, Phase III: the genomes of soil and plant-associated and newly described type strains.</title>
        <authorList>
            <person name="Whitman W.B."/>
            <person name="Woyke T."/>
            <person name="Klenk H.P."/>
            <person name="Zhou Y."/>
            <person name="Lilburn T.G."/>
            <person name="Beck B.J."/>
            <person name="De Vos P."/>
            <person name="Vandamme P."/>
            <person name="Eisen J.A."/>
            <person name="Garrity G."/>
            <person name="Hugenholtz P."/>
            <person name="Kyrpides N.C."/>
        </authorList>
    </citation>
    <scope>NUCLEOTIDE SEQUENCE [LARGE SCALE GENOMIC DNA]</scope>
    <source>
        <strain evidence="3 4">CGMCC 1.10124</strain>
    </source>
</reference>
<evidence type="ECO:0000313" key="5">
    <source>
        <dbReference type="Proteomes" id="UP000282007"/>
    </source>
</evidence>
<reference evidence="3" key="3">
    <citation type="submission" date="2018-10" db="EMBL/GenBank/DDBJ databases">
        <authorList>
            <person name="Whitman W."/>
            <person name="Huntemann M."/>
            <person name="Clum A."/>
            <person name="Pillay M."/>
            <person name="Palaniappan K."/>
            <person name="Varghese N."/>
            <person name="Mikhailova N."/>
            <person name="Stamatis D."/>
            <person name="Reddy T."/>
            <person name="Daum C."/>
            <person name="Shapiro N."/>
            <person name="Ivanova N."/>
            <person name="Kyrpides N."/>
            <person name="Woyke T."/>
        </authorList>
    </citation>
    <scope>NUCLEOTIDE SEQUENCE</scope>
    <source>
        <strain evidence="3">CGMCC 1.10124</strain>
    </source>
</reference>
<organism evidence="3 4">
    <name type="scientific">Haloplanus aerogenes</name>
    <dbReference type="NCBI Taxonomy" id="660522"/>
    <lineage>
        <taxon>Archaea</taxon>
        <taxon>Methanobacteriati</taxon>
        <taxon>Methanobacteriota</taxon>
        <taxon>Stenosarchaea group</taxon>
        <taxon>Halobacteria</taxon>
        <taxon>Halobacteriales</taxon>
        <taxon>Haloferacaceae</taxon>
        <taxon>Haloplanus</taxon>
    </lineage>
</organism>
<feature type="transmembrane region" description="Helical" evidence="1">
    <location>
        <begin position="48"/>
        <end position="64"/>
    </location>
</feature>
<reference evidence="2 5" key="2">
    <citation type="submission" date="2018-07" db="EMBL/GenBank/DDBJ databases">
        <title>Genome sequences of Haloplanus aerogenes JCM 16430T.</title>
        <authorList>
            <person name="Kim Y.B."/>
            <person name="Roh S.W."/>
        </authorList>
    </citation>
    <scope>NUCLEOTIDE SEQUENCE [LARGE SCALE GENOMIC DNA]</scope>
    <source>
        <strain evidence="2 5">JCM 16430</strain>
    </source>
</reference>
<feature type="transmembrane region" description="Helical" evidence="1">
    <location>
        <begin position="6"/>
        <end position="36"/>
    </location>
</feature>